<reference evidence="2 3" key="1">
    <citation type="submission" date="2018-10" db="EMBL/GenBank/DDBJ databases">
        <title>Genome assembly for a Yunnan-Guizhou Plateau 3E fish, Anabarilius grahami (Regan), and its evolutionary and genetic applications.</title>
        <authorList>
            <person name="Jiang W."/>
        </authorList>
    </citation>
    <scope>NUCLEOTIDE SEQUENCE [LARGE SCALE GENOMIC DNA]</scope>
    <source>
        <strain evidence="2">AG-KIZ</strain>
        <tissue evidence="2">Muscle</tissue>
    </source>
</reference>
<evidence type="ECO:0000313" key="2">
    <source>
        <dbReference type="EMBL" id="ROJ39901.1"/>
    </source>
</evidence>
<dbReference type="InterPro" id="IPR041228">
    <property type="entry name" value="Dynein_C"/>
</dbReference>
<name>A0A3N0XUB8_ANAGA</name>
<dbReference type="GO" id="GO:0030286">
    <property type="term" value="C:dynein complex"/>
    <property type="evidence" value="ECO:0007669"/>
    <property type="project" value="InterPro"/>
</dbReference>
<dbReference type="PANTHER" id="PTHR22878">
    <property type="entry name" value="DYNEIN HEAVY CHAIN 6, AXONEMAL-LIKE-RELATED"/>
    <property type="match status" value="1"/>
</dbReference>
<dbReference type="PANTHER" id="PTHR22878:SF63">
    <property type="entry name" value="DYNEIN AXONEMAL HEAVY CHAIN 10"/>
    <property type="match status" value="1"/>
</dbReference>
<organism evidence="2 3">
    <name type="scientific">Anabarilius grahami</name>
    <name type="common">Kanglang fish</name>
    <name type="synonym">Barilius grahami</name>
    <dbReference type="NCBI Taxonomy" id="495550"/>
    <lineage>
        <taxon>Eukaryota</taxon>
        <taxon>Metazoa</taxon>
        <taxon>Chordata</taxon>
        <taxon>Craniata</taxon>
        <taxon>Vertebrata</taxon>
        <taxon>Euteleostomi</taxon>
        <taxon>Actinopterygii</taxon>
        <taxon>Neopterygii</taxon>
        <taxon>Teleostei</taxon>
        <taxon>Ostariophysi</taxon>
        <taxon>Cypriniformes</taxon>
        <taxon>Xenocyprididae</taxon>
        <taxon>Xenocypridinae</taxon>
        <taxon>Xenocypridinae incertae sedis</taxon>
        <taxon>Anabarilius</taxon>
    </lineage>
</organism>
<gene>
    <name evidence="2" type="ORF">DPX16_23559</name>
</gene>
<dbReference type="Gene3D" id="1.20.1270.280">
    <property type="match status" value="1"/>
</dbReference>
<accession>A0A3N0XUB8</accession>
<dbReference type="Proteomes" id="UP000281406">
    <property type="component" value="Unassembled WGS sequence"/>
</dbReference>
<proteinExistence type="predicted"/>
<dbReference type="GO" id="GO:0007018">
    <property type="term" value="P:microtubule-based movement"/>
    <property type="evidence" value="ECO:0007669"/>
    <property type="project" value="InterPro"/>
</dbReference>
<dbReference type="Pfam" id="PF18199">
    <property type="entry name" value="Dynein_C"/>
    <property type="match status" value="1"/>
</dbReference>
<dbReference type="InterPro" id="IPR026983">
    <property type="entry name" value="DHC"/>
</dbReference>
<dbReference type="GO" id="GO:0045505">
    <property type="term" value="F:dynein intermediate chain binding"/>
    <property type="evidence" value="ECO:0007669"/>
    <property type="project" value="InterPro"/>
</dbReference>
<dbReference type="OrthoDB" id="10251809at2759"/>
<protein>
    <submittedName>
        <fullName evidence="2">Dynein heavy chain 9, axonemal</fullName>
    </submittedName>
</protein>
<keyword evidence="3" id="KW-1185">Reference proteome</keyword>
<dbReference type="AlphaFoldDB" id="A0A3N0XUB8"/>
<comment type="caution">
    <text evidence="2">The sequence shown here is derived from an EMBL/GenBank/DDBJ whole genome shotgun (WGS) entry which is preliminary data.</text>
</comment>
<sequence>MPGPVHTMPATQEPFHAMPATPGPVHAMPTTPGPVHIKPATPGPKTIENMGELTMTTDMENLQNAIYLDFWTKRAYPSMSSLAIWFMDLLNRIRELETWTSDFSLPSIVWLAGFFPTRNFTFPEHSQNVPTGVE</sequence>
<feature type="domain" description="Dynein heavy chain C-terminal" evidence="1">
    <location>
        <begin position="51"/>
        <end position="120"/>
    </location>
</feature>
<evidence type="ECO:0000313" key="3">
    <source>
        <dbReference type="Proteomes" id="UP000281406"/>
    </source>
</evidence>
<dbReference type="GO" id="GO:0051959">
    <property type="term" value="F:dynein light intermediate chain binding"/>
    <property type="evidence" value="ECO:0007669"/>
    <property type="project" value="InterPro"/>
</dbReference>
<evidence type="ECO:0000259" key="1">
    <source>
        <dbReference type="Pfam" id="PF18199"/>
    </source>
</evidence>
<dbReference type="EMBL" id="RJVU01061106">
    <property type="protein sequence ID" value="ROJ39901.1"/>
    <property type="molecule type" value="Genomic_DNA"/>
</dbReference>